<protein>
    <recommendedName>
        <fullName evidence="3">Transposase</fullName>
    </recommendedName>
</protein>
<comment type="caution">
    <text evidence="1">The sequence shown here is derived from an EMBL/GenBank/DDBJ whole genome shotgun (WGS) entry which is preliminary data.</text>
</comment>
<dbReference type="RefSeq" id="WP_193534855.1">
    <property type="nucleotide sequence ID" value="NZ_JADCLJ010000009.1"/>
</dbReference>
<dbReference type="EMBL" id="JADCLJ010000009">
    <property type="protein sequence ID" value="MBE4907368.1"/>
    <property type="molecule type" value="Genomic_DNA"/>
</dbReference>
<reference evidence="1 2" key="1">
    <citation type="submission" date="2020-10" db="EMBL/GenBank/DDBJ databases">
        <title>Bacillus sp. HD4P25, an endophyte from a halophyte.</title>
        <authorList>
            <person name="Sun J.-Q."/>
        </authorList>
    </citation>
    <scope>NUCLEOTIDE SEQUENCE [LARGE SCALE GENOMIC DNA]</scope>
    <source>
        <strain evidence="1 2">YIM 93174</strain>
    </source>
</reference>
<evidence type="ECO:0000313" key="2">
    <source>
        <dbReference type="Proteomes" id="UP001516662"/>
    </source>
</evidence>
<gene>
    <name evidence="1" type="ORF">IMZ08_04740</name>
</gene>
<keyword evidence="2" id="KW-1185">Reference proteome</keyword>
<name>A0ABR9QFV8_9BACI</name>
<sequence>MKDIKKLSKLLIKNNIPYNIDILEQYQIDEDDIHTGVFCPKCQTLSMVWKRGSWLCNSCNITSKDAHLTALKDYSLLIGSTITNHQIRRFLHISSDTTAKKLLKSMKFPYSGVNKAREYYFPKP</sequence>
<accession>A0ABR9QFV8</accession>
<proteinExistence type="predicted"/>
<organism evidence="1 2">
    <name type="scientific">Litchfieldia luteola</name>
    <dbReference type="NCBI Taxonomy" id="682179"/>
    <lineage>
        <taxon>Bacteria</taxon>
        <taxon>Bacillati</taxon>
        <taxon>Bacillota</taxon>
        <taxon>Bacilli</taxon>
        <taxon>Bacillales</taxon>
        <taxon>Bacillaceae</taxon>
        <taxon>Litchfieldia</taxon>
    </lineage>
</organism>
<evidence type="ECO:0000313" key="1">
    <source>
        <dbReference type="EMBL" id="MBE4907368.1"/>
    </source>
</evidence>
<evidence type="ECO:0008006" key="3">
    <source>
        <dbReference type="Google" id="ProtNLM"/>
    </source>
</evidence>
<dbReference type="Proteomes" id="UP001516662">
    <property type="component" value="Unassembled WGS sequence"/>
</dbReference>